<dbReference type="Pfam" id="PF13020">
    <property type="entry name" value="NOV_C"/>
    <property type="match status" value="1"/>
</dbReference>
<comment type="caution">
    <text evidence="2">The sequence shown here is derived from an EMBL/GenBank/DDBJ whole genome shotgun (WGS) entry which is preliminary data.</text>
</comment>
<keyword evidence="3" id="KW-1185">Reference proteome</keyword>
<accession>A0ABT5IBE5</accession>
<dbReference type="RefSeq" id="WP_272740467.1">
    <property type="nucleotide sequence ID" value="NZ_JAQQKW010000002.1"/>
</dbReference>
<dbReference type="Proteomes" id="UP001216595">
    <property type="component" value="Unassembled WGS sequence"/>
</dbReference>
<organism evidence="2 3">
    <name type="scientific">Asticcacaulis currens</name>
    <dbReference type="NCBI Taxonomy" id="2984210"/>
    <lineage>
        <taxon>Bacteria</taxon>
        <taxon>Pseudomonadati</taxon>
        <taxon>Pseudomonadota</taxon>
        <taxon>Alphaproteobacteria</taxon>
        <taxon>Caulobacterales</taxon>
        <taxon>Caulobacteraceae</taxon>
        <taxon>Asticcacaulis</taxon>
    </lineage>
</organism>
<evidence type="ECO:0000313" key="3">
    <source>
        <dbReference type="Proteomes" id="UP001216595"/>
    </source>
</evidence>
<gene>
    <name evidence="2" type="ORF">PQU94_04385</name>
</gene>
<feature type="domain" description="Protein NO VEIN C-terminal" evidence="1">
    <location>
        <begin position="154"/>
        <end position="246"/>
    </location>
</feature>
<evidence type="ECO:0000313" key="2">
    <source>
        <dbReference type="EMBL" id="MDC7693517.1"/>
    </source>
</evidence>
<reference evidence="2 3" key="1">
    <citation type="submission" date="2023-01" db="EMBL/GenBank/DDBJ databases">
        <title>Novel species of the genus Asticcacaulis isolated from rivers.</title>
        <authorList>
            <person name="Lu H."/>
        </authorList>
    </citation>
    <scope>NUCLEOTIDE SEQUENCE [LARGE SCALE GENOMIC DNA]</scope>
    <source>
        <strain evidence="2 3">DXS10W</strain>
    </source>
</reference>
<dbReference type="InterPro" id="IPR024975">
    <property type="entry name" value="NOV_C"/>
</dbReference>
<evidence type="ECO:0000259" key="1">
    <source>
        <dbReference type="Pfam" id="PF13020"/>
    </source>
</evidence>
<protein>
    <submittedName>
        <fullName evidence="2">DUF3883 domain-containing protein</fullName>
    </submittedName>
</protein>
<dbReference type="EMBL" id="JAQQKW010000002">
    <property type="protein sequence ID" value="MDC7693517.1"/>
    <property type="molecule type" value="Genomic_DNA"/>
</dbReference>
<proteinExistence type="predicted"/>
<name>A0ABT5IBE5_9CAUL</name>
<sequence length="276" mass="31570">MEFDRLFTISAFEGLRLMRSAIRAVPELTLESCPEALIAHSPQARLYDLEAAKALHPLVVVDAPHETVMFYRECILAVLILKMPAFAKLMTLGRGRFIKRIKGADYRDIRSVFREAKLLDDPPSGDDISWWDLAQGRVRLNFDQEKLVRARQAESLSLAHEQAELTRLGIGRNPIWMAIEDNTAGYDVLSYRPTKVGERNLLIEVKSTIASPLRFYISRNEWDNADQIGEAYLFHVWDMDKNPPILHVRTVEQIRPHIPSDNQKGKWTNAQIPIGI</sequence>